<dbReference type="GO" id="GO:0005524">
    <property type="term" value="F:ATP binding"/>
    <property type="evidence" value="ECO:0007669"/>
    <property type="project" value="UniProtKB-KW"/>
</dbReference>
<keyword evidence="4 12" id="KW-0378">Hydrolase</keyword>
<evidence type="ECO:0000256" key="2">
    <source>
        <dbReference type="ARBA" id="ARBA00022664"/>
    </source>
</evidence>
<dbReference type="GO" id="GO:0006397">
    <property type="term" value="P:mRNA processing"/>
    <property type="evidence" value="ECO:0007669"/>
    <property type="project" value="UniProtKB-KW"/>
</dbReference>
<evidence type="ECO:0000256" key="4">
    <source>
        <dbReference type="ARBA" id="ARBA00022801"/>
    </source>
</evidence>
<dbReference type="Gene3D" id="3.40.50.300">
    <property type="entry name" value="P-loop containing nucleotide triphosphate hydrolases"/>
    <property type="match status" value="2"/>
</dbReference>
<dbReference type="PANTHER" id="PTHR18934">
    <property type="entry name" value="ATP-DEPENDENT RNA HELICASE"/>
    <property type="match status" value="1"/>
</dbReference>
<dbReference type="InterPro" id="IPR007502">
    <property type="entry name" value="Helicase-assoc_dom"/>
</dbReference>
<dbReference type="InterPro" id="IPR011545">
    <property type="entry name" value="DEAD/DEAH_box_helicase_dom"/>
</dbReference>
<dbReference type="SUPFAM" id="SSF52540">
    <property type="entry name" value="P-loop containing nucleoside triphosphate hydrolases"/>
    <property type="match status" value="1"/>
</dbReference>
<comment type="caution">
    <text evidence="12">The sequence shown here is derived from an EMBL/GenBank/DDBJ whole genome shotgun (WGS) entry which is preliminary data.</text>
</comment>
<dbReference type="FunFam" id="3.40.50.300:FF:000007">
    <property type="entry name" value="Pre-mRNA-splicing factor ATP-dependent RNA helicase"/>
    <property type="match status" value="1"/>
</dbReference>
<evidence type="ECO:0000256" key="7">
    <source>
        <dbReference type="ARBA" id="ARBA00023187"/>
    </source>
</evidence>
<dbReference type="GO" id="GO:0016887">
    <property type="term" value="F:ATP hydrolysis activity"/>
    <property type="evidence" value="ECO:0007669"/>
    <property type="project" value="RHEA"/>
</dbReference>
<evidence type="ECO:0000256" key="5">
    <source>
        <dbReference type="ARBA" id="ARBA00022806"/>
    </source>
</evidence>
<dbReference type="InterPro" id="IPR014001">
    <property type="entry name" value="Helicase_ATP-bd"/>
</dbReference>
<dbReference type="GO" id="GO:0008380">
    <property type="term" value="P:RNA splicing"/>
    <property type="evidence" value="ECO:0007669"/>
    <property type="project" value="UniProtKB-KW"/>
</dbReference>
<dbReference type="PROSITE" id="PS51192">
    <property type="entry name" value="HELICASE_ATP_BIND_1"/>
    <property type="match status" value="1"/>
</dbReference>
<dbReference type="GO" id="GO:0003724">
    <property type="term" value="F:RNA helicase activity"/>
    <property type="evidence" value="ECO:0007669"/>
    <property type="project" value="UniProtKB-EC"/>
</dbReference>
<protein>
    <recommendedName>
        <fullName evidence="1">RNA helicase</fullName>
        <ecNumber evidence="1">3.6.4.13</ecNumber>
    </recommendedName>
</protein>
<dbReference type="GO" id="GO:0003723">
    <property type="term" value="F:RNA binding"/>
    <property type="evidence" value="ECO:0007669"/>
    <property type="project" value="TreeGrafter"/>
</dbReference>
<dbReference type="EC" id="3.6.4.13" evidence="1"/>
<evidence type="ECO:0000313" key="12">
    <source>
        <dbReference type="EMBL" id="GAX18951.1"/>
    </source>
</evidence>
<dbReference type="SMART" id="SM00487">
    <property type="entry name" value="DEXDc"/>
    <property type="match status" value="1"/>
</dbReference>
<dbReference type="InterPro" id="IPR048333">
    <property type="entry name" value="HA2_WH"/>
</dbReference>
<dbReference type="Pfam" id="PF07717">
    <property type="entry name" value="OB_NTP_bind"/>
    <property type="match status" value="1"/>
</dbReference>
<evidence type="ECO:0000259" key="10">
    <source>
        <dbReference type="PROSITE" id="PS51192"/>
    </source>
</evidence>
<keyword evidence="5 12" id="KW-0347">Helicase</keyword>
<dbReference type="OrthoDB" id="10253254at2759"/>
<dbReference type="SMART" id="SM00847">
    <property type="entry name" value="HA2"/>
    <property type="match status" value="1"/>
</dbReference>
<dbReference type="InterPro" id="IPR027417">
    <property type="entry name" value="P-loop_NTPase"/>
</dbReference>
<dbReference type="Pfam" id="PF21010">
    <property type="entry name" value="HA2_C"/>
    <property type="match status" value="1"/>
</dbReference>
<dbReference type="InterPro" id="IPR001650">
    <property type="entry name" value="Helicase_C-like"/>
</dbReference>
<feature type="domain" description="Helicase C-terminal" evidence="11">
    <location>
        <begin position="259"/>
        <end position="437"/>
    </location>
</feature>
<dbReference type="Pfam" id="PF04408">
    <property type="entry name" value="WHD_HA2"/>
    <property type="match status" value="1"/>
</dbReference>
<keyword evidence="7" id="KW-0508">mRNA splicing</keyword>
<feature type="region of interest" description="Disordered" evidence="9">
    <location>
        <begin position="389"/>
        <end position="408"/>
    </location>
</feature>
<evidence type="ECO:0000256" key="1">
    <source>
        <dbReference type="ARBA" id="ARBA00012552"/>
    </source>
</evidence>
<evidence type="ECO:0000256" key="3">
    <source>
        <dbReference type="ARBA" id="ARBA00022741"/>
    </source>
</evidence>
<organism evidence="12 13">
    <name type="scientific">Fistulifera solaris</name>
    <name type="common">Oleaginous diatom</name>
    <dbReference type="NCBI Taxonomy" id="1519565"/>
    <lineage>
        <taxon>Eukaryota</taxon>
        <taxon>Sar</taxon>
        <taxon>Stramenopiles</taxon>
        <taxon>Ochrophyta</taxon>
        <taxon>Bacillariophyta</taxon>
        <taxon>Bacillariophyceae</taxon>
        <taxon>Bacillariophycidae</taxon>
        <taxon>Naviculales</taxon>
        <taxon>Naviculaceae</taxon>
        <taxon>Fistulifera</taxon>
    </lineage>
</organism>
<evidence type="ECO:0000256" key="8">
    <source>
        <dbReference type="ARBA" id="ARBA00047984"/>
    </source>
</evidence>
<dbReference type="FunFam" id="1.20.120.1080:FF:000003">
    <property type="entry name" value="Pre-mRNA-splicing factor ATP-dependent RNA helicase PRP43"/>
    <property type="match status" value="1"/>
</dbReference>
<dbReference type="Proteomes" id="UP000198406">
    <property type="component" value="Unassembled WGS sequence"/>
</dbReference>
<dbReference type="PROSITE" id="PS51194">
    <property type="entry name" value="HELICASE_CTER"/>
    <property type="match status" value="1"/>
</dbReference>
<name>A0A1Z5JYW5_FISSO</name>
<reference evidence="12 13" key="1">
    <citation type="journal article" date="2015" name="Plant Cell">
        <title>Oil accumulation by the oleaginous diatom Fistulifera solaris as revealed by the genome and transcriptome.</title>
        <authorList>
            <person name="Tanaka T."/>
            <person name="Maeda Y."/>
            <person name="Veluchamy A."/>
            <person name="Tanaka M."/>
            <person name="Abida H."/>
            <person name="Marechal E."/>
            <person name="Bowler C."/>
            <person name="Muto M."/>
            <person name="Sunaga Y."/>
            <person name="Tanaka M."/>
            <person name="Yoshino T."/>
            <person name="Taniguchi T."/>
            <person name="Fukuda Y."/>
            <person name="Nemoto M."/>
            <person name="Matsumoto M."/>
            <person name="Wong P.S."/>
            <person name="Aburatani S."/>
            <person name="Fujibuchi W."/>
        </authorList>
    </citation>
    <scope>NUCLEOTIDE SEQUENCE [LARGE SCALE GENOMIC DNA]</scope>
    <source>
        <strain evidence="12 13">JPCC DA0580</strain>
    </source>
</reference>
<gene>
    <name evidence="12" type="ORF">FisN_8Hh170</name>
</gene>
<evidence type="ECO:0000256" key="9">
    <source>
        <dbReference type="SAM" id="MobiDB-lite"/>
    </source>
</evidence>
<dbReference type="PANTHER" id="PTHR18934:SF109">
    <property type="entry name" value="ATP-DEPENDENT RNA HELICASE DHX15 HOMOLOG"/>
    <property type="match status" value="1"/>
</dbReference>
<accession>A0A1Z5JYW5</accession>
<proteinExistence type="predicted"/>
<dbReference type="EMBL" id="BDSP01000133">
    <property type="protein sequence ID" value="GAX18951.1"/>
    <property type="molecule type" value="Genomic_DNA"/>
</dbReference>
<dbReference type="SMART" id="SM00490">
    <property type="entry name" value="HELICc"/>
    <property type="match status" value="1"/>
</dbReference>
<dbReference type="AlphaFoldDB" id="A0A1Z5JYW5"/>
<comment type="catalytic activity">
    <reaction evidence="8">
        <text>ATP + H2O = ADP + phosphate + H(+)</text>
        <dbReference type="Rhea" id="RHEA:13065"/>
        <dbReference type="ChEBI" id="CHEBI:15377"/>
        <dbReference type="ChEBI" id="CHEBI:15378"/>
        <dbReference type="ChEBI" id="CHEBI:30616"/>
        <dbReference type="ChEBI" id="CHEBI:43474"/>
        <dbReference type="ChEBI" id="CHEBI:456216"/>
        <dbReference type="EC" id="3.6.4.13"/>
    </reaction>
</comment>
<feature type="compositionally biased region" description="Basic residues" evidence="9">
    <location>
        <begin position="391"/>
        <end position="400"/>
    </location>
</feature>
<dbReference type="PROSITE" id="PS00690">
    <property type="entry name" value="DEAH_ATP_HELICASE"/>
    <property type="match status" value="1"/>
</dbReference>
<dbReference type="InterPro" id="IPR011709">
    <property type="entry name" value="DEAD-box_helicase_OB_fold"/>
</dbReference>
<dbReference type="CDD" id="cd18791">
    <property type="entry name" value="SF2_C_RHA"/>
    <property type="match status" value="1"/>
</dbReference>
<keyword evidence="6" id="KW-0067">ATP-binding</keyword>
<dbReference type="Pfam" id="PF00270">
    <property type="entry name" value="DEAD"/>
    <property type="match status" value="1"/>
</dbReference>
<evidence type="ECO:0000313" key="13">
    <source>
        <dbReference type="Proteomes" id="UP000198406"/>
    </source>
</evidence>
<feature type="domain" description="Helicase ATP-binding" evidence="10">
    <location>
        <begin position="65"/>
        <end position="235"/>
    </location>
</feature>
<keyword evidence="2" id="KW-0507">mRNA processing</keyword>
<dbReference type="FunCoup" id="A0A1Z5JYW5">
    <property type="interactions" value="1147"/>
</dbReference>
<sequence>MSSRKQKIDLGDSSNYEEQGRAVRQRLDEGDALNRWTGKPFSSRYYSILEARTKLPVYQFKDQVLKSLEDNQIIVVEGETGSGKTTQIPQFFLDAGFEERGVIACTQPRRVAATSIAARVAEEMDVNLGEEVGYTIRFEDVSDPNKTVLKFVTDGMLLREAMSDPLLLRYSVIILDEAHERTLATDVLMGLLQELLPKRTKGSKHGELKLVVMSATLDAKKFRDYFHGAPLLKVPGRTHPVEVFYTAEPEPNYLEAAVRTTIHIHQCEGPGDILVFLTGEQEIEQACEEIREKALALGQDLPELVVYPLYSSLPPQQQRQIFKPAPGPRIPGGPPGRKVVVSTNIAETSLTIDGIVYVVDPGFSKQKVYNPRVRVESLLVSPISRASARQRSGRAGRTRPGKLYTEKSFHNDLQETSYPEILRSQMSNVVLTLLKLGIEDLVHFDFMDPPAPETLMRALEELNYLGAIDDDGQLTEVGYQMSELPLDPQLSKLLLISPDYGCSSEILSIVACMSVPQIFMRPRESAKAADAAKAQFTHPDSDHITLLNAYAEYEACPDSEKKKWCWDNFINDRSILSAGNVRKQLMGLMKKLDLPIVTSDRKGDGSFAYTDIRRALTSAMFMQVAFRQQSGVYLTVKDNQKVYIHPSSVIISRPDWVLYEEFALTTQNYIRTVTVTNVDWLVEAAPHYYDLENFPECQAKAELERAYSRLKFSKK</sequence>
<dbReference type="InParanoid" id="A0A1Z5JYW5"/>
<dbReference type="Pfam" id="PF00271">
    <property type="entry name" value="Helicase_C"/>
    <property type="match status" value="1"/>
</dbReference>
<keyword evidence="3" id="KW-0547">Nucleotide-binding</keyword>
<dbReference type="Gene3D" id="1.20.120.1080">
    <property type="match status" value="1"/>
</dbReference>
<dbReference type="FunFam" id="3.40.50.300:FF:001148">
    <property type="entry name" value="Pre-mRNA-splicing factor ATP-dependent RNA helicase DHX15/PRP43"/>
    <property type="match status" value="1"/>
</dbReference>
<keyword evidence="13" id="KW-1185">Reference proteome</keyword>
<dbReference type="InterPro" id="IPR002464">
    <property type="entry name" value="DNA/RNA_helicase_DEAH_CS"/>
</dbReference>
<evidence type="ECO:0000256" key="6">
    <source>
        <dbReference type="ARBA" id="ARBA00022840"/>
    </source>
</evidence>
<evidence type="ECO:0000259" key="11">
    <source>
        <dbReference type="PROSITE" id="PS51194"/>
    </source>
</evidence>